<dbReference type="PANTHER" id="PTHR38681">
    <property type="entry name" value="RETROVIRUS-RELATED POL POLYPROTEIN FROM TRANSPOSON 412-LIKE PROTEIN-RELATED"/>
    <property type="match status" value="1"/>
</dbReference>
<dbReference type="Gene3D" id="3.30.420.10">
    <property type="entry name" value="Ribonuclease H-like superfamily/Ribonuclease H"/>
    <property type="match status" value="1"/>
</dbReference>
<dbReference type="GeneID" id="112045684"/>
<sequence>MKENTGEIDSKNVVKNRELLYRMIISQLYYDGFQPIAATLSAAVHADPPCPPSDRLLNLMMVGLQHEPDRKDRLAASSGAEHLLGTTGFDVQHVKGADNLVADAFSRVESVSAQDLLKSLAQSQASDEELISLQDSTSLRLTRVPVPGTNFELVCDESTGKPRPFVTAQFRKSIFESLHNLSHPGVSATSRLIAERFVWPSMRKDCRNWTRACTECQRSKVTRHTASPLATFSQPSERFSTIHLDIIGQLPYSNGQSYCLTVIDRFSRWPEVFPMPNITAETCTATFISGWLARFGCPRVIITDRGSQFSSHLFQKIVELTGAEHRMTTSYHPQCNGMVERLHRQLKAAIMCHANPQWTEVLPFVLLGIRSSWKEDLGASCADLVYGEPLRLPGEFFNPTKDQCFDPTYFADRLRTHMAKLSPCPASRHGNKIFYVPKDLSTADFVFLRRGTIKKALQQPYMGPFKVLERSEKYFKIESKGKPISVTIDRLKPAFVLQPDQPELLSPAVTTRSGRRVRFTVPFQCK</sequence>
<keyword evidence="2" id="KW-1185">Reference proteome</keyword>
<dbReference type="Pfam" id="PF16699">
    <property type="entry name" value="CSTF1_dimer"/>
    <property type="match status" value="1"/>
</dbReference>
<proteinExistence type="predicted"/>
<evidence type="ECO:0000313" key="2">
    <source>
        <dbReference type="Proteomes" id="UP001652582"/>
    </source>
</evidence>
<feature type="domain" description="Integrase catalytic" evidence="1">
    <location>
        <begin position="231"/>
        <end position="350"/>
    </location>
</feature>
<dbReference type="PROSITE" id="PS50994">
    <property type="entry name" value="INTEGRASE"/>
    <property type="match status" value="1"/>
</dbReference>
<dbReference type="InterPro" id="IPR012337">
    <property type="entry name" value="RNaseH-like_sf"/>
</dbReference>
<dbReference type="InterPro" id="IPR032028">
    <property type="entry name" value="CSTF1_dimer"/>
</dbReference>
<dbReference type="Gene3D" id="1.20.960.50">
    <property type="entry name" value="Cleavage stimulation factor subunit 1, dimerisation domain"/>
    <property type="match status" value="1"/>
</dbReference>
<evidence type="ECO:0000313" key="3">
    <source>
        <dbReference type="RefSeq" id="XP_052745957.1"/>
    </source>
</evidence>
<accession>A0ABM3M392</accession>
<dbReference type="InterPro" id="IPR036397">
    <property type="entry name" value="RNaseH_sf"/>
</dbReference>
<dbReference type="Gene3D" id="1.10.340.70">
    <property type="match status" value="1"/>
</dbReference>
<name>A0ABM3M392_BICAN</name>
<reference evidence="3" key="1">
    <citation type="submission" date="2025-08" db="UniProtKB">
        <authorList>
            <consortium name="RefSeq"/>
        </authorList>
    </citation>
    <scope>IDENTIFICATION</scope>
</reference>
<dbReference type="Pfam" id="PF00665">
    <property type="entry name" value="rve"/>
    <property type="match status" value="1"/>
</dbReference>
<dbReference type="PANTHER" id="PTHR38681:SF1">
    <property type="entry name" value="RETROVIRUS-RELATED POL POLYPROTEIN FROM TRANSPOSON 412-LIKE PROTEIN"/>
    <property type="match status" value="1"/>
</dbReference>
<gene>
    <name evidence="3" type="primary">LOC112045684</name>
</gene>
<dbReference type="Proteomes" id="UP001652582">
    <property type="component" value="Chromosome 26"/>
</dbReference>
<dbReference type="InterPro" id="IPR041588">
    <property type="entry name" value="Integrase_H2C2"/>
</dbReference>
<protein>
    <submittedName>
        <fullName evidence="3">Retrovirus-related Pol polyprotein from transposon 412 isoform X1</fullName>
    </submittedName>
</protein>
<dbReference type="InterPro" id="IPR038184">
    <property type="entry name" value="CSTF1_dimer_sf"/>
</dbReference>
<dbReference type="Pfam" id="PF17921">
    <property type="entry name" value="Integrase_H2C2"/>
    <property type="match status" value="1"/>
</dbReference>
<organism evidence="2 3">
    <name type="scientific">Bicyclus anynana</name>
    <name type="common">Squinting bush brown butterfly</name>
    <dbReference type="NCBI Taxonomy" id="110368"/>
    <lineage>
        <taxon>Eukaryota</taxon>
        <taxon>Metazoa</taxon>
        <taxon>Ecdysozoa</taxon>
        <taxon>Arthropoda</taxon>
        <taxon>Hexapoda</taxon>
        <taxon>Insecta</taxon>
        <taxon>Pterygota</taxon>
        <taxon>Neoptera</taxon>
        <taxon>Endopterygota</taxon>
        <taxon>Lepidoptera</taxon>
        <taxon>Glossata</taxon>
        <taxon>Ditrysia</taxon>
        <taxon>Papilionoidea</taxon>
        <taxon>Nymphalidae</taxon>
        <taxon>Satyrinae</taxon>
        <taxon>Satyrini</taxon>
        <taxon>Mycalesina</taxon>
        <taxon>Bicyclus</taxon>
    </lineage>
</organism>
<dbReference type="RefSeq" id="XP_052745957.1">
    <property type="nucleotide sequence ID" value="XM_052889997.1"/>
</dbReference>
<evidence type="ECO:0000259" key="1">
    <source>
        <dbReference type="PROSITE" id="PS50994"/>
    </source>
</evidence>
<dbReference type="SUPFAM" id="SSF53098">
    <property type="entry name" value="Ribonuclease H-like"/>
    <property type="match status" value="1"/>
</dbReference>
<dbReference type="InterPro" id="IPR001584">
    <property type="entry name" value="Integrase_cat-core"/>
</dbReference>